<dbReference type="InterPro" id="IPR023347">
    <property type="entry name" value="Lysozyme_dom_sf"/>
</dbReference>
<keyword evidence="3 7" id="KW-0081">Bacteriolytic enzyme</keyword>
<dbReference type="Pfam" id="PF00959">
    <property type="entry name" value="Phage_lysozyme"/>
    <property type="match status" value="1"/>
</dbReference>
<dbReference type="InterPro" id="IPR023346">
    <property type="entry name" value="Lysozyme-like_dom_sf"/>
</dbReference>
<evidence type="ECO:0000256" key="4">
    <source>
        <dbReference type="ARBA" id="ARBA00022801"/>
    </source>
</evidence>
<keyword evidence="6 7" id="KW-0326">Glycosidase</keyword>
<evidence type="ECO:0000313" key="11">
    <source>
        <dbReference type="Proteomes" id="UP000230709"/>
    </source>
</evidence>
<dbReference type="GO" id="GO:0016998">
    <property type="term" value="P:cell wall macromolecule catabolic process"/>
    <property type="evidence" value="ECO:0007669"/>
    <property type="project" value="InterPro"/>
</dbReference>
<dbReference type="InterPro" id="IPR034690">
    <property type="entry name" value="Endolysin_T4_type"/>
</dbReference>
<dbReference type="KEGG" id="mtw:CQW49_07330"/>
<evidence type="ECO:0000256" key="6">
    <source>
        <dbReference type="ARBA" id="ARBA00023295"/>
    </source>
</evidence>
<keyword evidence="2 7" id="KW-0929">Antimicrobial</keyword>
<evidence type="ECO:0000256" key="1">
    <source>
        <dbReference type="ARBA" id="ARBA00000632"/>
    </source>
</evidence>
<evidence type="ECO:0000313" key="10">
    <source>
        <dbReference type="EMBL" id="ATQ67722.1"/>
    </source>
</evidence>
<protein>
    <recommendedName>
        <fullName evidence="7">Lysozyme</fullName>
        <ecNumber evidence="7">3.2.1.17</ecNumber>
    </recommendedName>
</protein>
<dbReference type="InterPro" id="IPR002196">
    <property type="entry name" value="Glyco_hydro_24"/>
</dbReference>
<keyword evidence="9" id="KW-0472">Membrane</keyword>
<keyword evidence="4 7" id="KW-0378">Hydrolase</keyword>
<name>A0A2D2CY96_METT3</name>
<evidence type="ECO:0000256" key="3">
    <source>
        <dbReference type="ARBA" id="ARBA00022638"/>
    </source>
</evidence>
<dbReference type="InterPro" id="IPR033907">
    <property type="entry name" value="Endolysin_autolysin"/>
</dbReference>
<proteinExistence type="inferred from homology"/>
<keyword evidence="9" id="KW-1133">Transmembrane helix</keyword>
<feature type="region of interest" description="Disordered" evidence="8">
    <location>
        <begin position="141"/>
        <end position="163"/>
    </location>
</feature>
<sequence>MTMRMSADGRATLIQREGFRTKAYRDSVGGWTIGVGHTSAAGEPKVTSGLVITKAQVDEILSRDLGQYEAAVSSAVRAPLTQGQFDALVSFCFNIGVGGFTKSTVVKRLNAGDYKGAADALLLWSKPPEIMGRRRSEREQFLAAPKASRAPAPESPAPAPSSTTAIAELHPDEAISADYLRAAGSRTIAGADLVKSVATKAIGGDAVAAIVQSPDAIGKLQDAYAGFQHGADLLEIAKSYWPLLAGLVLALLIAWLAWRAIHAADKIAMARVDDAVNGLNIGR</sequence>
<evidence type="ECO:0000256" key="2">
    <source>
        <dbReference type="ARBA" id="ARBA00022529"/>
    </source>
</evidence>
<evidence type="ECO:0000256" key="8">
    <source>
        <dbReference type="SAM" id="MobiDB-lite"/>
    </source>
</evidence>
<dbReference type="InterPro" id="IPR051018">
    <property type="entry name" value="Bacteriophage_GH24"/>
</dbReference>
<dbReference type="PANTHER" id="PTHR38107:SF3">
    <property type="entry name" value="LYSOZYME RRRD-RELATED"/>
    <property type="match status" value="1"/>
</dbReference>
<keyword evidence="5" id="KW-1035">Host cytoplasm</keyword>
<dbReference type="PANTHER" id="PTHR38107">
    <property type="match status" value="1"/>
</dbReference>
<feature type="transmembrane region" description="Helical" evidence="9">
    <location>
        <begin position="240"/>
        <end position="261"/>
    </location>
</feature>
<evidence type="ECO:0000256" key="5">
    <source>
        <dbReference type="ARBA" id="ARBA00023200"/>
    </source>
</evidence>
<dbReference type="GO" id="GO:0031640">
    <property type="term" value="P:killing of cells of another organism"/>
    <property type="evidence" value="ECO:0007669"/>
    <property type="project" value="UniProtKB-KW"/>
</dbReference>
<evidence type="ECO:0000256" key="7">
    <source>
        <dbReference type="RuleBase" id="RU003788"/>
    </source>
</evidence>
<reference evidence="11" key="1">
    <citation type="submission" date="2017-10" db="EMBL/GenBank/DDBJ databases">
        <title>Completed PacBio SMRT sequence of Methylosinus trichosporium OB3b reveals presence of a third large plasmid.</title>
        <authorList>
            <person name="Charles T.C."/>
            <person name="Lynch M.D.J."/>
            <person name="Heil J.R."/>
            <person name="Cheng J."/>
        </authorList>
    </citation>
    <scope>NUCLEOTIDE SEQUENCE [LARGE SCALE GENOMIC DNA]</scope>
    <source>
        <strain evidence="11">OB3b</strain>
    </source>
</reference>
<keyword evidence="11" id="KW-1185">Reference proteome</keyword>
<dbReference type="EC" id="3.2.1.17" evidence="7"/>
<dbReference type="HAMAP" id="MF_04110">
    <property type="entry name" value="ENDOLYSIN_T4"/>
    <property type="match status" value="1"/>
</dbReference>
<feature type="compositionally biased region" description="Low complexity" evidence="8">
    <location>
        <begin position="143"/>
        <end position="152"/>
    </location>
</feature>
<accession>A0A2D2CY96</accession>
<dbReference type="GO" id="GO:0003796">
    <property type="term" value="F:lysozyme activity"/>
    <property type="evidence" value="ECO:0007669"/>
    <property type="project" value="UniProtKB-EC"/>
</dbReference>
<dbReference type="CDD" id="cd00737">
    <property type="entry name" value="lyz_endolysin_autolysin"/>
    <property type="match status" value="1"/>
</dbReference>
<dbReference type="STRING" id="595536.GCA_000178815_03689"/>
<dbReference type="GO" id="GO:0042742">
    <property type="term" value="P:defense response to bacterium"/>
    <property type="evidence" value="ECO:0007669"/>
    <property type="project" value="UniProtKB-KW"/>
</dbReference>
<comment type="similarity">
    <text evidence="7">Belongs to the glycosyl hydrolase 24 family.</text>
</comment>
<organism evidence="10 11">
    <name type="scientific">Methylosinus trichosporium (strain ATCC 35070 / NCIMB 11131 / UNIQEM 75 / OB3b)</name>
    <dbReference type="NCBI Taxonomy" id="595536"/>
    <lineage>
        <taxon>Bacteria</taxon>
        <taxon>Pseudomonadati</taxon>
        <taxon>Pseudomonadota</taxon>
        <taxon>Alphaproteobacteria</taxon>
        <taxon>Hyphomicrobiales</taxon>
        <taxon>Methylocystaceae</taxon>
        <taxon>Methylosinus</taxon>
    </lineage>
</organism>
<dbReference type="SUPFAM" id="SSF53955">
    <property type="entry name" value="Lysozyme-like"/>
    <property type="match status" value="1"/>
</dbReference>
<dbReference type="EMBL" id="CP023737">
    <property type="protein sequence ID" value="ATQ67722.1"/>
    <property type="molecule type" value="Genomic_DNA"/>
</dbReference>
<comment type="catalytic activity">
    <reaction evidence="1 7">
        <text>Hydrolysis of (1-&gt;4)-beta-linkages between N-acetylmuramic acid and N-acetyl-D-glucosamine residues in a peptidoglycan and between N-acetyl-D-glucosamine residues in chitodextrins.</text>
        <dbReference type="EC" id="3.2.1.17"/>
    </reaction>
</comment>
<dbReference type="Proteomes" id="UP000230709">
    <property type="component" value="Chromosome"/>
</dbReference>
<dbReference type="Gene3D" id="1.10.530.40">
    <property type="match status" value="1"/>
</dbReference>
<keyword evidence="9" id="KW-0812">Transmembrane</keyword>
<dbReference type="GO" id="GO:0009253">
    <property type="term" value="P:peptidoglycan catabolic process"/>
    <property type="evidence" value="ECO:0007669"/>
    <property type="project" value="InterPro"/>
</dbReference>
<dbReference type="AlphaFoldDB" id="A0A2D2CY96"/>
<gene>
    <name evidence="10" type="ORF">CQW49_07330</name>
</gene>
<evidence type="ECO:0000256" key="9">
    <source>
        <dbReference type="SAM" id="Phobius"/>
    </source>
</evidence>